<proteinExistence type="predicted"/>
<reference evidence="1" key="1">
    <citation type="submission" date="2023-11" db="EMBL/GenBank/DDBJ databases">
        <authorList>
            <person name="Poullet M."/>
        </authorList>
    </citation>
    <scope>NUCLEOTIDE SEQUENCE</scope>
    <source>
        <strain evidence="1">E1834</strain>
    </source>
</reference>
<name>A0ACB0Z8Y9_MELEN</name>
<sequence length="1069" mass="120387">MGGIPHLFNTFILFLLTISSLCFGRHKHFHSRVPIIDLNGAEELIGTIREDEHLVNVSPQLRILHGTGPICRYELNWADDSLTEPIPFEVKILDASEGLAQIRRLNIPSSSFTPLDCAHRSDYLLRLEAVKCGDEPPAKSEITKLKIIVQDVNDHSPEFDAPWYSFDVDEGREAPFEIARLLATDLDCGHPYGKICRYELTNTLSDNPFHIDDRGVLSAIRPLNRSQAQSHILTVIAEDCGMRRSKSVLVTVNIRPKCVDSINSVTAKIPINFIQGDNPKYLLPDAEINICDNLNEKCQIETELKILSEHPNSLNKELFNECGMDEGLIELLSEESNWPVFKNKTKKEESSEEEDNEDEEEEDLNDINGKVNEDKNTLFDGKRSIDIVESRLPQAIPERFSLLFSMKANPGTEEQQRLKQNILCESDANGLNRHHFSVYLRHCKLELLLRREPEDASAEFRAAEWRWNDERICDGNWHSYGLLFNDLDNVQLVIDGKVFNSTQRNPEILDDWPLHQVKDKKTRLVIGACWHGRQKQMVQHFNGHLASMRIWINRVQSFEAVNCVHGKHEGLLINGKNNIQSSSLHLQAQSPTEMEHLLRSVQFNIDQLFSGNTRISPSTNPGKRKIEISGTLKCPNDLNKPLIPIYSIIDVSKGQFHPQLIITGKHIVFADRQTLRNGAALLPDVKITVTEGNVDKSSFHKLSWCRVHMRPARDMDLELFSSPTLLLEKLELQFVHDKQGFVLRGAEHPSAYAEVLEHIRYFNLRPESFPHRSYTLQANFLLILTKNSFILGMKCSLLDDKILSNELFTTMSIDTTPVSVNNGKNNDELDEAVQKLVQISDKLDKDILPKEKGENNLIEEESPSSIVTHHLGGVPSYDQLGANRLQNILEMDMPRPKALLGHHSYEVGQGAVAGGAVAVVVVVCVAVLLVLLVIGVLRMRDHPLTAKRRRSRRDSMLEWDDSGLMNITVNPLEEIGGKQFSADGLEYEEDDEEDDDEDDDSGSEDGGEGYRGVEHSDDEGGDEEKLVLPHADEGSRKGVGLEWDDSTLDGPSSPGPSTSHTKKGGAHRV</sequence>
<protein>
    <submittedName>
        <fullName evidence="1">Uncharacterized protein</fullName>
    </submittedName>
</protein>
<evidence type="ECO:0000313" key="2">
    <source>
        <dbReference type="Proteomes" id="UP001497535"/>
    </source>
</evidence>
<keyword evidence="2" id="KW-1185">Reference proteome</keyword>
<dbReference type="Proteomes" id="UP001497535">
    <property type="component" value="Unassembled WGS sequence"/>
</dbReference>
<organism evidence="1 2">
    <name type="scientific">Meloidogyne enterolobii</name>
    <name type="common">Root-knot nematode worm</name>
    <name type="synonym">Meloidogyne mayaguensis</name>
    <dbReference type="NCBI Taxonomy" id="390850"/>
    <lineage>
        <taxon>Eukaryota</taxon>
        <taxon>Metazoa</taxon>
        <taxon>Ecdysozoa</taxon>
        <taxon>Nematoda</taxon>
        <taxon>Chromadorea</taxon>
        <taxon>Rhabditida</taxon>
        <taxon>Tylenchina</taxon>
        <taxon>Tylenchomorpha</taxon>
        <taxon>Tylenchoidea</taxon>
        <taxon>Meloidogynidae</taxon>
        <taxon>Meloidogyninae</taxon>
        <taxon>Meloidogyne</taxon>
    </lineage>
</organism>
<evidence type="ECO:0000313" key="1">
    <source>
        <dbReference type="EMBL" id="CAK5074917.1"/>
    </source>
</evidence>
<gene>
    <name evidence="1" type="ORF">MENTE1834_LOCUS21691</name>
</gene>
<comment type="caution">
    <text evidence="1">The sequence shown here is derived from an EMBL/GenBank/DDBJ whole genome shotgun (WGS) entry which is preliminary data.</text>
</comment>
<accession>A0ACB0Z8Y9</accession>
<dbReference type="EMBL" id="CAVMJV010000027">
    <property type="protein sequence ID" value="CAK5074917.1"/>
    <property type="molecule type" value="Genomic_DNA"/>
</dbReference>